<keyword evidence="3" id="KW-0813">Transport</keyword>
<sequence length="2903" mass="323802">MERLKSLIPDELKRVIGRSAPENLTMTSSFLLDFLRPLPQFQQVIRELTDPDLALCRKSKEGALDSKQKGNECFMKGDYVEALSFYSHALRHAPVSSSEMDVNLVATLYVNRASTMHKLGLLQECIRDCNRAISIFPAYVKVYAGQSCMVVTQCAGEAWYRRGKANASLKDYKHATHDLEVAVSMEDNPSRKSQIKGELSIVLSESSSPNAIGMVKNNGEDEKVDSLAQSKALVLQCVSSPHKGRGLASAHDIPPASLVHREEPLAAILLKSCRETHCHFCFDELPADILFCPSCTIPVYCSKNCQEQAFGEHDTYLIKKNLAADLEKHVMNAILANPTRSTREDICSNHIPEHRHECGGAHWSAVLPPDIVLAARVIVTSIEKCKASGTIFNPLDYLDFVHNYAQNPSVSKLESHVYAIVLLFCLHQYYNSDFPLSGASVAQLILVISQIKVNSMAVIHMKSHHRDEAFGKCSKFFTFEEHITQDTKQVRVAQAIYSRGSLFNHSCQPNVHAYFLSRTLFVRSVEAVPAWCPLELSYGPQVGELDFQGRQKLLEEQYSFQCRCSSCSELNLSDLVMNTFRCVRPYCLGAVLEATHYKRLKSNFLQVSNASCTFKLSLPLLSSKKDISDVAQMLLHERGADSHIAAGHCLSCGSCCDLEYSTAGSKSSLANIQRLKDSLDSDEIPDALVSDMLSSLSHLRSVRHPYSKIVAEAEDNVAEAFVRIGELKLAVQHCVASIEILEKLYGSNHIVMGHELMKLASIQLCTGDRTAALSSQNRSRETCFLRKPSAVLTTEFVSQPVQVILVPASYLRTSQRHNLAGDNPPRLSEPSISVCPYEESMVDASDMGEGLSGIGSCFSSLWNGHALGESFSGGGGDEMNSATCANDTNAGWGNACPVRRRRGEANGFRGSPNRVANGFDFGPRLACRAHVEASSAILRYPSQRIVAAEPNAYISPTDSAKRHFHFQTHNVYYSRDEDEDDDESEHRRGSRRRFPMRTRFLNTDYFSSRSPIETLRRFQFFSLPPPPLPPPDPSLGIQIPFSGLDLDLRIPLEIDLFPIENARSQFLSDVIPKIHPDADHRSSLRIAPRKRGLVSPLPEIDDPEKKSGAGCHYEDDQKGWGSSRSGATDADVSDVVSILIQGEKDVDECLDLSSSVFVAKDLEGNELLKEHLFEIVELDLPLGEPMGSSKTEEAGIYFKIPDITIPLDSLDIDVEVTVIYPHKVAKPIYLVGDIHAKSDKEEFSPLKVNSSSIDRTLDHNMILPQLEVHEHYLDPDAGIANAEVLSCMLPLFEACDEHQVDKLAINANEFLESNSVDIMEHISEDTSMDYFPEEKPMPLSSILEMNVINLGDIMLLERGSVIYCVAANGDYSHMPCSVHYQEVQNFDFPSDDVLQIVVNSQQAKTLDMTELMVIDDMDFAGGLYQSFVSTELALIDDTFKSLPTPILCDDKAIKSVSMVVEELLHTLKPHSLSASDGIYLDWHPLLEGTCNREICFTYMNMLHNVSSCSTTSDLQTDIAENAAIDIDFFDDFLENVDTLQCEELPTELCRNIPHITNSSSKPESTQMPNNGKFEENAERKVNIISQKTSFLSESMSQSNDLSFFLDVRRGTSMGNYKDGTVKCSDKHITAPIGVLQEPSIPCDIPKEVFAQWVIDVHTVCLSKHILGLMDHIKKSYLAILEESPYLKADLVHIANESETFSLSRQKLLNLIVNKISKRCTSDSSHEDVMAYVALYGIKQLSYFLCFFGVHAAHLYVSYLVRNIKTMAERLRSLEALLEDECWKSGKQLIDPHPSLSLIEGLLMPNIQNSEKILIIAERVFWLPLTWKLASTGIKLHAVKANSLPPSNLVGKDSTEYDNSVLEHLHHSDCLLVPYENVSTSFPFNNFSVILEYGGPYASSRLSSLHPKSDALPQEAFSQFMPSVQQSLNNIIETLNFVPTEEKSNCGSSESTNHMESSYENESINIPSFVRLKNVDSGAPCFPHIVVIVNTQSFKKEMLISRRTSYQKILAMEKAGLQVVERDIDLPLDLIFNAAVCLIWYEAQNFVDKKATGVEDSFITMFVENIATSTLMSLSYSFSACILIFEGESSFLAAIMESSDALYAAAASLDMNLQLFCSHDADSTDDIILSCIRSATRSAGDLYPAMPESESIGESFLTRFPSINPLSAHVILSSGGSLVEFLEWSTERRIQAVGKYHVPEESISLFSALCRYGEVGESKSVMTESSSIDSDFNSRLLSSPRKKQRHACHTYLIPSGNSFLAEPLNQNISTMEKPPAFQQYQLRNFSNIQEKMGKIESNYCSDMLGKRPSGSTVIDDDLNSLVQHSYMNRDFIDDINQHDYIILEEKFPLASDKFSFLEKPELGIEPADRSSHTVSPRGLRMKGYSMFPSSTEINHDMNKRSYMKDHHLSFDDMMFKHEPVCSRKDNVLVKTQEYQKEKFTQDHRTNIVGLSAQEKVPPAYGENQFSNATQPSRSQGQCWITDFLHRLKEKGNGQQQTLPRNPCFNCGRTSNVKDRPSRSQSPSVIDTYRYQGSNRMRSTTKNKWRKDAKRPSASYKKECNESSFIARTWTPIDKRARQSHVTQMRWICTFPPTATENGRSDLYPLLESSDERCRIDGCVTTPSGGRGSVGLIIGFPPRDSFLGLILARGQSRGRCGWRRSEEDGWFPVGEGRSVHVRIARAGGGLGGDGARLVRTLPWRPRLRVLRQIPHLQLTVHIDVIHPVLMLIGFIIIGSEAIMSYKTLPWSHEVNKIVHFTLHAIALVLGAVGIYAAFKFHNESGIDNLYSLHSWVGLGTISLYGIQWILGFVTFFFPGAPPALRGKFLPWHVLFGLFVYILAVATAELGFLEKLTFLESSGIYKYSSEAFLVNFTALIVIFLGASVVISVIAPAHADAPCGYSEISEN</sequence>
<keyword evidence="7" id="KW-0249">Electron transport</keyword>
<comment type="function">
    <text evidence="11">Two-heme-containing cytochrome. Catalyzes ascorbate-dependent trans-membrane electron transfer by utilizing a concerted H(+)/e(-) transfer mechanism.</text>
</comment>
<evidence type="ECO:0000256" key="8">
    <source>
        <dbReference type="ARBA" id="ARBA00022989"/>
    </source>
</evidence>
<evidence type="ECO:0000256" key="2">
    <source>
        <dbReference type="ARBA" id="ARBA00004141"/>
    </source>
</evidence>
<dbReference type="InterPro" id="IPR046341">
    <property type="entry name" value="SET_dom_sf"/>
</dbReference>
<dbReference type="GO" id="GO:0016020">
    <property type="term" value="C:membrane"/>
    <property type="evidence" value="ECO:0007669"/>
    <property type="project" value="UniProtKB-SubCell"/>
</dbReference>
<organism evidence="15 16">
    <name type="scientific">Musa troglodytarum</name>
    <name type="common">fe'i banana</name>
    <dbReference type="NCBI Taxonomy" id="320322"/>
    <lineage>
        <taxon>Eukaryota</taxon>
        <taxon>Viridiplantae</taxon>
        <taxon>Streptophyta</taxon>
        <taxon>Embryophyta</taxon>
        <taxon>Tracheophyta</taxon>
        <taxon>Spermatophyta</taxon>
        <taxon>Magnoliopsida</taxon>
        <taxon>Liliopsida</taxon>
        <taxon>Zingiberales</taxon>
        <taxon>Musaceae</taxon>
        <taxon>Musa</taxon>
    </lineage>
</organism>
<feature type="domain" description="Cytochrome b561" evidence="14">
    <location>
        <begin position="2691"/>
        <end position="2886"/>
    </location>
</feature>
<evidence type="ECO:0000256" key="6">
    <source>
        <dbReference type="ARBA" id="ARBA00022723"/>
    </source>
</evidence>
<proteinExistence type="predicted"/>
<evidence type="ECO:0000256" key="13">
    <source>
        <dbReference type="SAM" id="Phobius"/>
    </source>
</evidence>
<evidence type="ECO:0000259" key="14">
    <source>
        <dbReference type="PROSITE" id="PS50939"/>
    </source>
</evidence>
<dbReference type="Gene3D" id="1.25.40.10">
    <property type="entry name" value="Tetratricopeptide repeat domain"/>
    <property type="match status" value="2"/>
</dbReference>
<dbReference type="OrthoDB" id="1926212at2759"/>
<feature type="compositionally biased region" description="Basic and acidic residues" evidence="12">
    <location>
        <begin position="1103"/>
        <end position="1118"/>
    </location>
</feature>
<keyword evidence="10 13" id="KW-0472">Membrane</keyword>
<dbReference type="SMART" id="SM00028">
    <property type="entry name" value="TPR"/>
    <property type="match status" value="4"/>
</dbReference>
<keyword evidence="16" id="KW-1185">Reference proteome</keyword>
<feature type="transmembrane region" description="Helical" evidence="13">
    <location>
        <begin position="2710"/>
        <end position="2731"/>
    </location>
</feature>
<gene>
    <name evidence="15" type="ORF">MUK42_30222</name>
</gene>
<dbReference type="Pfam" id="PF03188">
    <property type="entry name" value="Cytochrom_B561"/>
    <property type="match status" value="1"/>
</dbReference>
<evidence type="ECO:0000256" key="11">
    <source>
        <dbReference type="ARBA" id="ARBA00053762"/>
    </source>
</evidence>
<evidence type="ECO:0000256" key="4">
    <source>
        <dbReference type="ARBA" id="ARBA00022617"/>
    </source>
</evidence>
<name>A0A9E7JU36_9LILI</name>
<comment type="cofactor">
    <cofactor evidence="1">
        <name>heme b</name>
        <dbReference type="ChEBI" id="CHEBI:60344"/>
    </cofactor>
</comment>
<dbReference type="PROSITE" id="PS50939">
    <property type="entry name" value="CYTOCHROME_B561"/>
    <property type="match status" value="1"/>
</dbReference>
<dbReference type="SUPFAM" id="SSF48452">
    <property type="entry name" value="TPR-like"/>
    <property type="match status" value="1"/>
</dbReference>
<keyword evidence="5 13" id="KW-0812">Transmembrane</keyword>
<feature type="transmembrane region" description="Helical" evidence="13">
    <location>
        <begin position="2784"/>
        <end position="2811"/>
    </location>
</feature>
<dbReference type="Proteomes" id="UP001055439">
    <property type="component" value="Chromosome 4"/>
</dbReference>
<accession>A0A9E7JU36</accession>
<dbReference type="PANTHER" id="PTHR35764">
    <property type="entry name" value="PROTEIN SHORTAGE IN CHIASMATA 1"/>
    <property type="match status" value="1"/>
</dbReference>
<reference evidence="15" key="1">
    <citation type="submission" date="2022-05" db="EMBL/GenBank/DDBJ databases">
        <title>The Musa troglodytarum L. genome provides insights into the mechanism of non-climacteric behaviour and enrichment of carotenoids.</title>
        <authorList>
            <person name="Wang J."/>
        </authorList>
    </citation>
    <scope>NUCLEOTIDE SEQUENCE</scope>
    <source>
        <tissue evidence="15">Leaf</tissue>
    </source>
</reference>
<evidence type="ECO:0000256" key="1">
    <source>
        <dbReference type="ARBA" id="ARBA00001970"/>
    </source>
</evidence>
<dbReference type="FunFam" id="1.20.120.1770:FF:000001">
    <property type="entry name" value="Cytochrome b reductase 1"/>
    <property type="match status" value="1"/>
</dbReference>
<dbReference type="CDD" id="cd08766">
    <property type="entry name" value="Cyt_b561_ACYB-1_like"/>
    <property type="match status" value="1"/>
</dbReference>
<evidence type="ECO:0000256" key="7">
    <source>
        <dbReference type="ARBA" id="ARBA00022982"/>
    </source>
</evidence>
<dbReference type="GO" id="GO:0046872">
    <property type="term" value="F:metal ion binding"/>
    <property type="evidence" value="ECO:0007669"/>
    <property type="project" value="UniProtKB-KW"/>
</dbReference>
<dbReference type="InterPro" id="IPR006593">
    <property type="entry name" value="Cyt_b561/ferric_Rdtase_TM"/>
</dbReference>
<evidence type="ECO:0000256" key="10">
    <source>
        <dbReference type="ARBA" id="ARBA00023136"/>
    </source>
</evidence>
<keyword evidence="6" id="KW-0479">Metal-binding</keyword>
<dbReference type="PANTHER" id="PTHR35764:SF1">
    <property type="entry name" value="PROTEIN SHORTAGE IN CHIASMATA 1"/>
    <property type="match status" value="1"/>
</dbReference>
<evidence type="ECO:0000256" key="9">
    <source>
        <dbReference type="ARBA" id="ARBA00023004"/>
    </source>
</evidence>
<feature type="transmembrane region" description="Helical" evidence="13">
    <location>
        <begin position="2823"/>
        <end position="2845"/>
    </location>
</feature>
<comment type="subcellular location">
    <subcellularLocation>
        <location evidence="2">Membrane</location>
        <topology evidence="2">Multi-pass membrane protein</topology>
    </subcellularLocation>
</comment>
<dbReference type="SUPFAM" id="SSF82199">
    <property type="entry name" value="SET domain"/>
    <property type="match status" value="1"/>
</dbReference>
<evidence type="ECO:0000256" key="5">
    <source>
        <dbReference type="ARBA" id="ARBA00022692"/>
    </source>
</evidence>
<feature type="transmembrane region" description="Helical" evidence="13">
    <location>
        <begin position="2751"/>
        <end position="2772"/>
    </location>
</feature>
<dbReference type="Gene3D" id="2.170.270.10">
    <property type="entry name" value="SET domain"/>
    <property type="match status" value="2"/>
</dbReference>
<dbReference type="EMBL" id="CP097506">
    <property type="protein sequence ID" value="URD94352.1"/>
    <property type="molecule type" value="Genomic_DNA"/>
</dbReference>
<evidence type="ECO:0000313" key="16">
    <source>
        <dbReference type="Proteomes" id="UP001055439"/>
    </source>
</evidence>
<dbReference type="SUPFAM" id="SSF144232">
    <property type="entry name" value="HIT/MYND zinc finger-like"/>
    <property type="match status" value="1"/>
</dbReference>
<keyword evidence="9" id="KW-0408">Iron</keyword>
<protein>
    <recommendedName>
        <fullName evidence="14">Cytochrome b561 domain-containing protein</fullName>
    </recommendedName>
</protein>
<evidence type="ECO:0000256" key="3">
    <source>
        <dbReference type="ARBA" id="ARBA00022448"/>
    </source>
</evidence>
<dbReference type="InterPro" id="IPR038824">
    <property type="entry name" value="SHOC1-like"/>
</dbReference>
<keyword evidence="8 13" id="KW-1133">Transmembrane helix</keyword>
<dbReference type="GO" id="GO:0000712">
    <property type="term" value="P:resolution of meiotic recombination intermediates"/>
    <property type="evidence" value="ECO:0007669"/>
    <property type="project" value="TreeGrafter"/>
</dbReference>
<dbReference type="SMART" id="SM00665">
    <property type="entry name" value="B561"/>
    <property type="match status" value="1"/>
</dbReference>
<dbReference type="InterPro" id="IPR019734">
    <property type="entry name" value="TPR_rpt"/>
</dbReference>
<dbReference type="Gene3D" id="1.20.120.1770">
    <property type="match status" value="1"/>
</dbReference>
<dbReference type="Gene3D" id="6.10.140.2220">
    <property type="match status" value="1"/>
</dbReference>
<feature type="transmembrane region" description="Helical" evidence="13">
    <location>
        <begin position="2865"/>
        <end position="2887"/>
    </location>
</feature>
<feature type="region of interest" description="Disordered" evidence="12">
    <location>
        <begin position="1095"/>
        <end position="1126"/>
    </location>
</feature>
<evidence type="ECO:0000256" key="12">
    <source>
        <dbReference type="SAM" id="MobiDB-lite"/>
    </source>
</evidence>
<dbReference type="InterPro" id="IPR011990">
    <property type="entry name" value="TPR-like_helical_dom_sf"/>
</dbReference>
<evidence type="ECO:0000313" key="15">
    <source>
        <dbReference type="EMBL" id="URD94352.1"/>
    </source>
</evidence>
<feature type="region of interest" description="Disordered" evidence="12">
    <location>
        <begin position="2490"/>
        <end position="2523"/>
    </location>
</feature>
<keyword evidence="4" id="KW-0349">Heme</keyword>